<protein>
    <submittedName>
        <fullName evidence="2">Uncharacterized protein</fullName>
    </submittedName>
</protein>
<reference evidence="2" key="1">
    <citation type="submission" date="2021-08" db="EMBL/GenBank/DDBJ databases">
        <authorList>
            <person name="Misof B."/>
            <person name="Oliver O."/>
            <person name="Podsiadlowski L."/>
            <person name="Donath A."/>
            <person name="Peters R."/>
            <person name="Mayer C."/>
            <person name="Rust J."/>
            <person name="Gunkel S."/>
            <person name="Lesny P."/>
            <person name="Martin S."/>
            <person name="Oeyen J.P."/>
            <person name="Petersen M."/>
            <person name="Panagiotis P."/>
            <person name="Wilbrandt J."/>
            <person name="Tanja T."/>
        </authorList>
    </citation>
    <scope>NUCLEOTIDE SEQUENCE</scope>
    <source>
        <strain evidence="2">GBR_01_08_01A</strain>
        <tissue evidence="2">Thorax + abdomen</tissue>
    </source>
</reference>
<evidence type="ECO:0000313" key="3">
    <source>
        <dbReference type="Proteomes" id="UP001258017"/>
    </source>
</evidence>
<proteinExistence type="predicted"/>
<name>A0AAD9RTN9_9HYME</name>
<evidence type="ECO:0000313" key="2">
    <source>
        <dbReference type="EMBL" id="KAK2585759.1"/>
    </source>
</evidence>
<feature type="region of interest" description="Disordered" evidence="1">
    <location>
        <begin position="56"/>
        <end position="87"/>
    </location>
</feature>
<keyword evidence="3" id="KW-1185">Reference proteome</keyword>
<comment type="caution">
    <text evidence="2">The sequence shown here is derived from an EMBL/GenBank/DDBJ whole genome shotgun (WGS) entry which is preliminary data.</text>
</comment>
<gene>
    <name evidence="2" type="ORF">KPH14_010368</name>
</gene>
<evidence type="ECO:0000256" key="1">
    <source>
        <dbReference type="SAM" id="MobiDB-lite"/>
    </source>
</evidence>
<feature type="compositionally biased region" description="Low complexity" evidence="1">
    <location>
        <begin position="56"/>
        <end position="80"/>
    </location>
</feature>
<dbReference type="AlphaFoldDB" id="A0AAD9RTN9"/>
<dbReference type="Proteomes" id="UP001258017">
    <property type="component" value="Unassembled WGS sequence"/>
</dbReference>
<sequence>MASFENVLGEKGGRGEVWEVLGAGSAMEVYSGDIKAGISSGAKAAVNEILVWPFSSRSSNRCNSSSSSSSNLPVSSSSTRYVPRALT</sequence>
<reference evidence="2" key="2">
    <citation type="journal article" date="2023" name="Commun. Biol.">
        <title>Intrasexual cuticular hydrocarbon dimorphism in a wasp sheds light on hydrocarbon biosynthesis genes in Hymenoptera.</title>
        <authorList>
            <person name="Moris V.C."/>
            <person name="Podsiadlowski L."/>
            <person name="Martin S."/>
            <person name="Oeyen J.P."/>
            <person name="Donath A."/>
            <person name="Petersen M."/>
            <person name="Wilbrandt J."/>
            <person name="Misof B."/>
            <person name="Liedtke D."/>
            <person name="Thamm M."/>
            <person name="Scheiner R."/>
            <person name="Schmitt T."/>
            <person name="Niehuis O."/>
        </authorList>
    </citation>
    <scope>NUCLEOTIDE SEQUENCE</scope>
    <source>
        <strain evidence="2">GBR_01_08_01A</strain>
    </source>
</reference>
<accession>A0AAD9RTN9</accession>
<dbReference type="EMBL" id="JAIFRP010000021">
    <property type="protein sequence ID" value="KAK2585759.1"/>
    <property type="molecule type" value="Genomic_DNA"/>
</dbReference>
<organism evidence="2 3">
    <name type="scientific">Odynerus spinipes</name>
    <dbReference type="NCBI Taxonomy" id="1348599"/>
    <lineage>
        <taxon>Eukaryota</taxon>
        <taxon>Metazoa</taxon>
        <taxon>Ecdysozoa</taxon>
        <taxon>Arthropoda</taxon>
        <taxon>Hexapoda</taxon>
        <taxon>Insecta</taxon>
        <taxon>Pterygota</taxon>
        <taxon>Neoptera</taxon>
        <taxon>Endopterygota</taxon>
        <taxon>Hymenoptera</taxon>
        <taxon>Apocrita</taxon>
        <taxon>Aculeata</taxon>
        <taxon>Vespoidea</taxon>
        <taxon>Vespidae</taxon>
        <taxon>Eumeninae</taxon>
        <taxon>Odynerus</taxon>
    </lineage>
</organism>